<feature type="signal peptide" evidence="1">
    <location>
        <begin position="1"/>
        <end position="21"/>
    </location>
</feature>
<sequence length="76" mass="8514">MASLTLGWLVTFTLFSSEGIAATRALGGPIELETQLAQELHAMRWISLPRLAVRLDELTVIDSDEFDFLRSVSYEN</sequence>
<comment type="caution">
    <text evidence="2">The sequence shown here is derived from an EMBL/GenBank/DDBJ whole genome shotgun (WGS) entry which is preliminary data.</text>
</comment>
<protein>
    <submittedName>
        <fullName evidence="2">Uncharacterized protein</fullName>
    </submittedName>
</protein>
<keyword evidence="3" id="KW-1185">Reference proteome</keyword>
<name>A0ABR3GJL2_9PEZI</name>
<dbReference type="Proteomes" id="UP001447188">
    <property type="component" value="Unassembled WGS sequence"/>
</dbReference>
<reference evidence="2 3" key="1">
    <citation type="submission" date="2024-02" db="EMBL/GenBank/DDBJ databases">
        <title>Discinaceae phylogenomics.</title>
        <authorList>
            <person name="Dirks A.C."/>
            <person name="James T.Y."/>
        </authorList>
    </citation>
    <scope>NUCLEOTIDE SEQUENCE [LARGE SCALE GENOMIC DNA]</scope>
    <source>
        <strain evidence="2 3">ACD0624</strain>
    </source>
</reference>
<dbReference type="EMBL" id="JBBBZM010000057">
    <property type="protein sequence ID" value="KAL0636033.1"/>
    <property type="molecule type" value="Genomic_DNA"/>
</dbReference>
<keyword evidence="1" id="KW-0732">Signal</keyword>
<feature type="chain" id="PRO_5045835725" evidence="1">
    <location>
        <begin position="22"/>
        <end position="76"/>
    </location>
</feature>
<evidence type="ECO:0000256" key="1">
    <source>
        <dbReference type="SAM" id="SignalP"/>
    </source>
</evidence>
<evidence type="ECO:0000313" key="2">
    <source>
        <dbReference type="EMBL" id="KAL0636033.1"/>
    </source>
</evidence>
<gene>
    <name evidence="2" type="ORF">Q9L58_004939</name>
</gene>
<accession>A0ABR3GJL2</accession>
<proteinExistence type="predicted"/>
<organism evidence="2 3">
    <name type="scientific">Discina gigas</name>
    <dbReference type="NCBI Taxonomy" id="1032678"/>
    <lineage>
        <taxon>Eukaryota</taxon>
        <taxon>Fungi</taxon>
        <taxon>Dikarya</taxon>
        <taxon>Ascomycota</taxon>
        <taxon>Pezizomycotina</taxon>
        <taxon>Pezizomycetes</taxon>
        <taxon>Pezizales</taxon>
        <taxon>Discinaceae</taxon>
        <taxon>Discina</taxon>
    </lineage>
</organism>
<evidence type="ECO:0000313" key="3">
    <source>
        <dbReference type="Proteomes" id="UP001447188"/>
    </source>
</evidence>